<reference evidence="1" key="1">
    <citation type="submission" date="2019-08" db="EMBL/GenBank/DDBJ databases">
        <authorList>
            <person name="Kucharzyk K."/>
            <person name="Murdoch R.W."/>
            <person name="Higgins S."/>
            <person name="Loffler F."/>
        </authorList>
    </citation>
    <scope>NUCLEOTIDE SEQUENCE</scope>
</reference>
<name>A0A645HC12_9ZZZZ</name>
<evidence type="ECO:0000313" key="1">
    <source>
        <dbReference type="EMBL" id="MPN36250.1"/>
    </source>
</evidence>
<dbReference type="AlphaFoldDB" id="A0A645HC12"/>
<sequence>MSVLSVERDNVIPAVERPKERNLQRCAAWVTGKIGFSFTLLPSVPVRIPAFIDDSKATVIALAISRRDLLQSAFKAMIKAGNFVPGSEIAFGIEVIHHGNALWRGWGTTGDHQKRSGYSGNDGEQAHSFILRVFFPKCRTWRGK</sequence>
<organism evidence="1">
    <name type="scientific">bioreactor metagenome</name>
    <dbReference type="NCBI Taxonomy" id="1076179"/>
    <lineage>
        <taxon>unclassified sequences</taxon>
        <taxon>metagenomes</taxon>
        <taxon>ecological metagenomes</taxon>
    </lineage>
</organism>
<dbReference type="EMBL" id="VSSQ01090287">
    <property type="protein sequence ID" value="MPN36250.1"/>
    <property type="molecule type" value="Genomic_DNA"/>
</dbReference>
<gene>
    <name evidence="1" type="ORF">SDC9_183759</name>
</gene>
<accession>A0A645HC12</accession>
<protein>
    <submittedName>
        <fullName evidence="1">Uncharacterized protein</fullName>
    </submittedName>
</protein>
<comment type="caution">
    <text evidence="1">The sequence shown here is derived from an EMBL/GenBank/DDBJ whole genome shotgun (WGS) entry which is preliminary data.</text>
</comment>
<proteinExistence type="predicted"/>